<evidence type="ECO:0000313" key="2">
    <source>
        <dbReference type="Proteomes" id="UP000830671"/>
    </source>
</evidence>
<reference evidence="1" key="1">
    <citation type="journal article" date="2021" name="Mol. Plant Microbe Interact.">
        <title>Complete Genome Sequence of the Plant-Pathogenic Fungus Colletotrichum lupini.</title>
        <authorList>
            <person name="Baroncelli R."/>
            <person name="Pensec F."/>
            <person name="Da Lio D."/>
            <person name="Boufleur T."/>
            <person name="Vicente I."/>
            <person name="Sarrocco S."/>
            <person name="Picot A."/>
            <person name="Baraldi E."/>
            <person name="Sukno S."/>
            <person name="Thon M."/>
            <person name="Le Floch G."/>
        </authorList>
    </citation>
    <scope>NUCLEOTIDE SEQUENCE</scope>
    <source>
        <strain evidence="1">IMI 504893</strain>
    </source>
</reference>
<sequence length="118" mass="13184">MGSFFFGGATQSTVDGRKLQHMIYVSPRRIDDLNRTDLDPPLRDLYGTHSSNSIMNDIGWPFISDDPDELERIATPNGRAARINVGSSNRVLRDRGTPGVMHEAAANHLAFTFLKRKI</sequence>
<organism evidence="1 2">
    <name type="scientific">Colletotrichum lupini</name>
    <dbReference type="NCBI Taxonomy" id="145971"/>
    <lineage>
        <taxon>Eukaryota</taxon>
        <taxon>Fungi</taxon>
        <taxon>Dikarya</taxon>
        <taxon>Ascomycota</taxon>
        <taxon>Pezizomycotina</taxon>
        <taxon>Sordariomycetes</taxon>
        <taxon>Hypocreomycetidae</taxon>
        <taxon>Glomerellales</taxon>
        <taxon>Glomerellaceae</taxon>
        <taxon>Colletotrichum</taxon>
        <taxon>Colletotrichum acutatum species complex</taxon>
    </lineage>
</organism>
<dbReference type="AlphaFoldDB" id="A0A9Q8WKR9"/>
<dbReference type="Proteomes" id="UP000830671">
    <property type="component" value="Chromosome 6"/>
</dbReference>
<dbReference type="EMBL" id="CP019478">
    <property type="protein sequence ID" value="UQC86901.1"/>
    <property type="molecule type" value="Genomic_DNA"/>
</dbReference>
<name>A0A9Q8WKR9_9PEZI</name>
<keyword evidence="2" id="KW-1185">Reference proteome</keyword>
<evidence type="ECO:0000313" key="1">
    <source>
        <dbReference type="EMBL" id="UQC86901.1"/>
    </source>
</evidence>
<dbReference type="KEGG" id="clup:CLUP02_12403"/>
<dbReference type="GeneID" id="73346377"/>
<proteinExistence type="predicted"/>
<accession>A0A9Q8WKR9</accession>
<protein>
    <submittedName>
        <fullName evidence="1">Uncharacterized protein</fullName>
    </submittedName>
</protein>
<gene>
    <name evidence="1" type="ORF">CLUP02_12403</name>
</gene>
<dbReference type="RefSeq" id="XP_049148512.1">
    <property type="nucleotide sequence ID" value="XM_049291367.1"/>
</dbReference>